<name>A0ABD0VFJ0_DENTH</name>
<keyword evidence="2" id="KW-1185">Reference proteome</keyword>
<accession>A0ABD0VFJ0</accession>
<evidence type="ECO:0000313" key="1">
    <source>
        <dbReference type="EMBL" id="KAL0923513.1"/>
    </source>
</evidence>
<evidence type="ECO:0000313" key="2">
    <source>
        <dbReference type="Proteomes" id="UP001552299"/>
    </source>
</evidence>
<dbReference type="Proteomes" id="UP001552299">
    <property type="component" value="Unassembled WGS sequence"/>
</dbReference>
<dbReference type="EMBL" id="JANQDX010000006">
    <property type="protein sequence ID" value="KAL0923513.1"/>
    <property type="molecule type" value="Genomic_DNA"/>
</dbReference>
<protein>
    <submittedName>
        <fullName evidence="1">Uncharacterized protein</fullName>
    </submittedName>
</protein>
<dbReference type="AlphaFoldDB" id="A0ABD0VFJ0"/>
<comment type="caution">
    <text evidence="1">The sequence shown here is derived from an EMBL/GenBank/DDBJ whole genome shotgun (WGS) entry which is preliminary data.</text>
</comment>
<sequence>MSAADGTVARERLLAVALETVARIQDKKLLLETEQSVKESEVREEESTVALLARWRGEQEVAGDWLRRNWTGRASLMREVFSDEGNRRWSCRQWS</sequence>
<reference evidence="1 2" key="1">
    <citation type="journal article" date="2024" name="Plant Biotechnol. J.">
        <title>Dendrobium thyrsiflorum genome and its molecular insights into genes involved in important horticultural traits.</title>
        <authorList>
            <person name="Chen B."/>
            <person name="Wang J.Y."/>
            <person name="Zheng P.J."/>
            <person name="Li K.L."/>
            <person name="Liang Y.M."/>
            <person name="Chen X.F."/>
            <person name="Zhang C."/>
            <person name="Zhao X."/>
            <person name="He X."/>
            <person name="Zhang G.Q."/>
            <person name="Liu Z.J."/>
            <person name="Xu Q."/>
        </authorList>
    </citation>
    <scope>NUCLEOTIDE SEQUENCE [LARGE SCALE GENOMIC DNA]</scope>
    <source>
        <strain evidence="1">GZMU011</strain>
    </source>
</reference>
<gene>
    <name evidence="1" type="ORF">M5K25_007573</name>
</gene>
<proteinExistence type="predicted"/>
<organism evidence="1 2">
    <name type="scientific">Dendrobium thyrsiflorum</name>
    <name type="common">Pinecone-like raceme dendrobium</name>
    <name type="synonym">Orchid</name>
    <dbReference type="NCBI Taxonomy" id="117978"/>
    <lineage>
        <taxon>Eukaryota</taxon>
        <taxon>Viridiplantae</taxon>
        <taxon>Streptophyta</taxon>
        <taxon>Embryophyta</taxon>
        <taxon>Tracheophyta</taxon>
        <taxon>Spermatophyta</taxon>
        <taxon>Magnoliopsida</taxon>
        <taxon>Liliopsida</taxon>
        <taxon>Asparagales</taxon>
        <taxon>Orchidaceae</taxon>
        <taxon>Epidendroideae</taxon>
        <taxon>Malaxideae</taxon>
        <taxon>Dendrobiinae</taxon>
        <taxon>Dendrobium</taxon>
    </lineage>
</organism>